<dbReference type="InterPro" id="IPR029058">
    <property type="entry name" value="AB_hydrolase_fold"/>
</dbReference>
<sequence>MVLLLLYSLAFILPCLAYGAPPTVYLDLATVTGIESGNITKFLGIPFGEAPRFHLPLPVPPYVASIDATAYGPSCPQQLLSPNPLFPPGTSPTYESEDCLSVNVLRPNGVNVSSKLPVAVWIYGGGFEVGSSEQYDALNTRMVERSIALGKPLVLVSVNYRISAYGFLAGKEIEKEGLGNIGLYDQRLGLWWIHKYISAFGGDPSKVTIWGESAGGISVALHMLAFGGDSERLFRGAFMQSGGPMSKYYDELVRDAGCSSSHNSLQCLRKVPFATLKNAVDKSPDFFSYDGIPLAWTPRIDGVFLQDHPQKLIKAKKVADVPFVTGNMDDEGTLFAFTQSNLTTEEGFRTYIRQLYFQGASETELEGVWKYYTSIPSEGSPFGTGDLNQVYPQYKRIAAFLGDLIFHSPRRFFLDEVSGKQKTWSYLSMIQKSTPMLGACHGVDLSSPFLDDHFVNFVANLDPNSGSGPLWPQYTVASPMLYKFIDAAAPVTAPDSYRINPIQYLINLALKYPM</sequence>
<evidence type="ECO:0000259" key="4">
    <source>
        <dbReference type="Pfam" id="PF00135"/>
    </source>
</evidence>
<dbReference type="STRING" id="686832.A0A0C2XKP4"/>
<dbReference type="EC" id="3.1.1.-" evidence="3"/>
<feature type="chain" id="PRO_5005110983" description="Carboxylic ester hydrolase" evidence="3">
    <location>
        <begin position="20"/>
        <end position="514"/>
    </location>
</feature>
<dbReference type="PROSITE" id="PS00122">
    <property type="entry name" value="CARBOXYLESTERASE_B_1"/>
    <property type="match status" value="1"/>
</dbReference>
<reference evidence="6" key="2">
    <citation type="submission" date="2015-01" db="EMBL/GenBank/DDBJ databases">
        <title>Evolutionary Origins and Diversification of the Mycorrhizal Mutualists.</title>
        <authorList>
            <consortium name="DOE Joint Genome Institute"/>
            <consortium name="Mycorrhizal Genomics Consortium"/>
            <person name="Kohler A."/>
            <person name="Kuo A."/>
            <person name="Nagy L.G."/>
            <person name="Floudas D."/>
            <person name="Copeland A."/>
            <person name="Barry K.W."/>
            <person name="Cichocki N."/>
            <person name="Veneault-Fourrey C."/>
            <person name="LaButti K."/>
            <person name="Lindquist E.A."/>
            <person name="Lipzen A."/>
            <person name="Lundell T."/>
            <person name="Morin E."/>
            <person name="Murat C."/>
            <person name="Riley R."/>
            <person name="Ohm R."/>
            <person name="Sun H."/>
            <person name="Tunlid A."/>
            <person name="Henrissat B."/>
            <person name="Grigoriev I.V."/>
            <person name="Hibbett D.S."/>
            <person name="Martin F."/>
        </authorList>
    </citation>
    <scope>NUCLEOTIDE SEQUENCE [LARGE SCALE GENOMIC DNA]</scope>
    <source>
        <strain evidence="6">h7</strain>
    </source>
</reference>
<dbReference type="GO" id="GO:0016787">
    <property type="term" value="F:hydrolase activity"/>
    <property type="evidence" value="ECO:0007669"/>
    <property type="project" value="UniProtKB-KW"/>
</dbReference>
<dbReference type="PANTHER" id="PTHR11559">
    <property type="entry name" value="CARBOXYLESTERASE"/>
    <property type="match status" value="1"/>
</dbReference>
<dbReference type="AlphaFoldDB" id="A0A0C2XKP4"/>
<keyword evidence="3" id="KW-0732">Signal</keyword>
<dbReference type="Gene3D" id="3.40.50.1820">
    <property type="entry name" value="alpha/beta hydrolase"/>
    <property type="match status" value="1"/>
</dbReference>
<dbReference type="HOGENOM" id="CLU_006586_10_6_1"/>
<dbReference type="InterPro" id="IPR050309">
    <property type="entry name" value="Type-B_Carboxylest/Lipase"/>
</dbReference>
<proteinExistence type="inferred from homology"/>
<evidence type="ECO:0000313" key="6">
    <source>
        <dbReference type="Proteomes" id="UP000053424"/>
    </source>
</evidence>
<evidence type="ECO:0000256" key="2">
    <source>
        <dbReference type="ARBA" id="ARBA00022801"/>
    </source>
</evidence>
<comment type="similarity">
    <text evidence="1 3">Belongs to the type-B carboxylesterase/lipase family.</text>
</comment>
<dbReference type="OrthoDB" id="408631at2759"/>
<dbReference type="EMBL" id="KN831791">
    <property type="protein sequence ID" value="KIM38333.1"/>
    <property type="molecule type" value="Genomic_DNA"/>
</dbReference>
<evidence type="ECO:0000256" key="1">
    <source>
        <dbReference type="ARBA" id="ARBA00005964"/>
    </source>
</evidence>
<dbReference type="Proteomes" id="UP000053424">
    <property type="component" value="Unassembled WGS sequence"/>
</dbReference>
<feature type="domain" description="Carboxylesterase type B" evidence="4">
    <location>
        <begin position="22"/>
        <end position="449"/>
    </location>
</feature>
<keyword evidence="6" id="KW-1185">Reference proteome</keyword>
<reference evidence="5 6" key="1">
    <citation type="submission" date="2014-04" db="EMBL/GenBank/DDBJ databases">
        <authorList>
            <consortium name="DOE Joint Genome Institute"/>
            <person name="Kuo A."/>
            <person name="Gay G."/>
            <person name="Dore J."/>
            <person name="Kohler A."/>
            <person name="Nagy L.G."/>
            <person name="Floudas D."/>
            <person name="Copeland A."/>
            <person name="Barry K.W."/>
            <person name="Cichocki N."/>
            <person name="Veneault-Fourrey C."/>
            <person name="LaButti K."/>
            <person name="Lindquist E.A."/>
            <person name="Lipzen A."/>
            <person name="Lundell T."/>
            <person name="Morin E."/>
            <person name="Murat C."/>
            <person name="Sun H."/>
            <person name="Tunlid A."/>
            <person name="Henrissat B."/>
            <person name="Grigoriev I.V."/>
            <person name="Hibbett D.S."/>
            <person name="Martin F."/>
            <person name="Nordberg H.P."/>
            <person name="Cantor M.N."/>
            <person name="Hua S.X."/>
        </authorList>
    </citation>
    <scope>NUCLEOTIDE SEQUENCE [LARGE SCALE GENOMIC DNA]</scope>
    <source>
        <strain evidence="6">h7</strain>
    </source>
</reference>
<organism evidence="5 6">
    <name type="scientific">Hebeloma cylindrosporum</name>
    <dbReference type="NCBI Taxonomy" id="76867"/>
    <lineage>
        <taxon>Eukaryota</taxon>
        <taxon>Fungi</taxon>
        <taxon>Dikarya</taxon>
        <taxon>Basidiomycota</taxon>
        <taxon>Agaricomycotina</taxon>
        <taxon>Agaricomycetes</taxon>
        <taxon>Agaricomycetidae</taxon>
        <taxon>Agaricales</taxon>
        <taxon>Agaricineae</taxon>
        <taxon>Hymenogastraceae</taxon>
        <taxon>Hebeloma</taxon>
    </lineage>
</organism>
<dbReference type="InterPro" id="IPR002018">
    <property type="entry name" value="CarbesteraseB"/>
</dbReference>
<dbReference type="InterPro" id="IPR019826">
    <property type="entry name" value="Carboxylesterase_B_AS"/>
</dbReference>
<feature type="signal peptide" evidence="3">
    <location>
        <begin position="1"/>
        <end position="19"/>
    </location>
</feature>
<accession>A0A0C2XKP4</accession>
<dbReference type="ESTHER" id="hebcy-a0a0c2xkp4">
    <property type="family name" value="Fungal_carboxylesterase_lipase"/>
</dbReference>
<dbReference type="Pfam" id="PF00135">
    <property type="entry name" value="COesterase"/>
    <property type="match status" value="1"/>
</dbReference>
<keyword evidence="2 3" id="KW-0378">Hydrolase</keyword>
<evidence type="ECO:0000313" key="5">
    <source>
        <dbReference type="EMBL" id="KIM38333.1"/>
    </source>
</evidence>
<protein>
    <recommendedName>
        <fullName evidence="3">Carboxylic ester hydrolase</fullName>
        <ecNumber evidence="3">3.1.1.-</ecNumber>
    </recommendedName>
</protein>
<name>A0A0C2XKP4_HEBCY</name>
<evidence type="ECO:0000256" key="3">
    <source>
        <dbReference type="RuleBase" id="RU361235"/>
    </source>
</evidence>
<gene>
    <name evidence="5" type="ORF">M413DRAFT_30177</name>
</gene>
<dbReference type="SUPFAM" id="SSF53474">
    <property type="entry name" value="alpha/beta-Hydrolases"/>
    <property type="match status" value="1"/>
</dbReference>